<dbReference type="PANTHER" id="PTHR41260">
    <property type="entry name" value="PROTEIN ECSC"/>
    <property type="match status" value="1"/>
</dbReference>
<name>A0A1H8CSD0_9RHOB</name>
<dbReference type="Proteomes" id="UP000198761">
    <property type="component" value="Unassembled WGS sequence"/>
</dbReference>
<reference evidence="1 2" key="1">
    <citation type="submission" date="2016-10" db="EMBL/GenBank/DDBJ databases">
        <authorList>
            <person name="de Groot N.N."/>
        </authorList>
    </citation>
    <scope>NUCLEOTIDE SEQUENCE [LARGE SCALE GENOMIC DNA]</scope>
    <source>
        <strain evidence="1 2">DSM 3857</strain>
    </source>
</reference>
<dbReference type="PANTHER" id="PTHR41260:SF1">
    <property type="entry name" value="PROTEIN ECSC"/>
    <property type="match status" value="1"/>
</dbReference>
<dbReference type="InterPro" id="IPR024787">
    <property type="entry name" value="EcsC"/>
</dbReference>
<dbReference type="STRING" id="933059.SAMN04488103_102590"/>
<organism evidence="1 2">
    <name type="scientific">Gemmobacter aquatilis</name>
    <dbReference type="NCBI Taxonomy" id="933059"/>
    <lineage>
        <taxon>Bacteria</taxon>
        <taxon>Pseudomonadati</taxon>
        <taxon>Pseudomonadota</taxon>
        <taxon>Alphaproteobacteria</taxon>
        <taxon>Rhodobacterales</taxon>
        <taxon>Paracoccaceae</taxon>
        <taxon>Gemmobacter</taxon>
    </lineage>
</organism>
<dbReference type="RefSeq" id="WP_091298808.1">
    <property type="nucleotide sequence ID" value="NZ_FOCE01000002.1"/>
</dbReference>
<dbReference type="EMBL" id="FOCE01000002">
    <property type="protein sequence ID" value="SEM97057.1"/>
    <property type="molecule type" value="Genomic_DNA"/>
</dbReference>
<sequence length="257" mass="26522">MSDDAPLPALPRDPFPEVEIALLAKRARRGGGPLISLLNKLGGSLESRLALLPEGLRRQIDAATLATLDRAFAATALGRHAPDLGPAGAPLAAALSGAAGGAGGIFTSLAELPLTITLILNAIRGAAEAEGFDATEPWVRAEILRVFASGSPAAGDDGIDTAFIGARLALSGPALQKLIASLAPKIAAALSQKLAAQAVPVLGALSGAALNAAFLNHYRELARIRFALLRLARDHDPDRVQRRFAEALAVRPLLRAD</sequence>
<protein>
    <submittedName>
        <fullName evidence="1">EcsC protein family protein</fullName>
    </submittedName>
</protein>
<evidence type="ECO:0000313" key="2">
    <source>
        <dbReference type="Proteomes" id="UP000198761"/>
    </source>
</evidence>
<gene>
    <name evidence="1" type="ORF">SAMN04488103_102590</name>
</gene>
<proteinExistence type="predicted"/>
<accession>A0A1H8CSD0</accession>
<dbReference type="Pfam" id="PF12787">
    <property type="entry name" value="EcsC"/>
    <property type="match status" value="1"/>
</dbReference>
<dbReference type="AlphaFoldDB" id="A0A1H8CSD0"/>
<evidence type="ECO:0000313" key="1">
    <source>
        <dbReference type="EMBL" id="SEM97057.1"/>
    </source>
</evidence>
<dbReference type="OrthoDB" id="7569638at2"/>
<keyword evidence="2" id="KW-1185">Reference proteome</keyword>